<evidence type="ECO:0000313" key="4">
    <source>
        <dbReference type="Proteomes" id="UP000594260"/>
    </source>
</evidence>
<dbReference type="Proteomes" id="UP000594260">
    <property type="component" value="Unplaced"/>
</dbReference>
<evidence type="ECO:0000256" key="1">
    <source>
        <dbReference type="ARBA" id="ARBA00022574"/>
    </source>
</evidence>
<dbReference type="PANTHER" id="PTHR44472:SF1">
    <property type="entry name" value="DDB1 AND CUL4 ASSOCIATED FACTOR 4"/>
    <property type="match status" value="1"/>
</dbReference>
<keyword evidence="4" id="KW-1185">Reference proteome</keyword>
<dbReference type="InterPro" id="IPR052254">
    <property type="entry name" value="CUL4-DDB1_E3_ligase_receptor"/>
</dbReference>
<dbReference type="RefSeq" id="XP_022658048.1">
    <property type="nucleotide sequence ID" value="XM_022802313.1"/>
</dbReference>
<dbReference type="EnsemblMetazoa" id="XM_022802314">
    <property type="protein sequence ID" value="XP_022658049"/>
    <property type="gene ID" value="LOC111249034"/>
</dbReference>
<dbReference type="RefSeq" id="XP_022658049.1">
    <property type="nucleotide sequence ID" value="XM_022802314.1"/>
</dbReference>
<reference evidence="3" key="1">
    <citation type="submission" date="2021-01" db="UniProtKB">
        <authorList>
            <consortium name="EnsemblMetazoa"/>
        </authorList>
    </citation>
    <scope>IDENTIFICATION</scope>
</reference>
<dbReference type="EnsemblMetazoa" id="XM_022802313">
    <property type="protein sequence ID" value="XP_022658048"/>
    <property type="gene ID" value="LOC111249034"/>
</dbReference>
<evidence type="ECO:0000256" key="2">
    <source>
        <dbReference type="ARBA" id="ARBA00022737"/>
    </source>
</evidence>
<evidence type="ECO:0000313" key="3">
    <source>
        <dbReference type="EnsemblMetazoa" id="XP_022658048"/>
    </source>
</evidence>
<name>A0A7M7JWW7_VARDE</name>
<sequence>MWKVTYLASITIDKNGSTFVSLLDVHLIHYRLKKFNELKAMSRLNKSKRRYENVIRCLFRCALPSCRIAAVKWQRAETRGVVGRGVFVRGYYGMSPLCELTLCYFLFSVPRRWTTLFSAFANTSSLQSLKESFELRQVTGPSRRRAKSFRSNAIKSAMSQMKRSLTCKVNADFNDVDLQNPLLSIMSEDIVCTAYTTKGGSGSVVLSSKISNENGGRFISHGLSNLFPMNKIVDLKPMKIQNAFFAAVACQTFTRSLQFVSIRPMFMDSHHLDDLSKTYEFAPTETLFSLAVTPILVAVGAERKIATFQLTDSHASEIKFPIENVFVLENDGEILFAGTNKGNIHQIDPRTAVKIDASSAIKVGSPLSNLKVSPSHVLASGYDHKLVLYDRRNSATPLVTFEEHKNSCRPHLSLELNDRLGIIAAVGSDSVIRMWSLDDYKLSAYISEEDFVGKDSAPCFVVAENMSAPFSLLVSSGDTLSLYK</sequence>
<dbReference type="InterPro" id="IPR036322">
    <property type="entry name" value="WD40_repeat_dom_sf"/>
</dbReference>
<dbReference type="InterPro" id="IPR015943">
    <property type="entry name" value="WD40/YVTN_repeat-like_dom_sf"/>
</dbReference>
<keyword evidence="2" id="KW-0677">Repeat</keyword>
<dbReference type="EnsemblMetazoa" id="XM_022802315">
    <property type="protein sequence ID" value="XP_022658050"/>
    <property type="gene ID" value="LOC111249034"/>
</dbReference>
<dbReference type="SUPFAM" id="SSF50978">
    <property type="entry name" value="WD40 repeat-like"/>
    <property type="match status" value="1"/>
</dbReference>
<protein>
    <recommendedName>
        <fullName evidence="5">WD_REPEATS_REGION domain-containing protein</fullName>
    </recommendedName>
</protein>
<organism evidence="3 4">
    <name type="scientific">Varroa destructor</name>
    <name type="common">Honeybee mite</name>
    <dbReference type="NCBI Taxonomy" id="109461"/>
    <lineage>
        <taxon>Eukaryota</taxon>
        <taxon>Metazoa</taxon>
        <taxon>Ecdysozoa</taxon>
        <taxon>Arthropoda</taxon>
        <taxon>Chelicerata</taxon>
        <taxon>Arachnida</taxon>
        <taxon>Acari</taxon>
        <taxon>Parasitiformes</taxon>
        <taxon>Mesostigmata</taxon>
        <taxon>Gamasina</taxon>
        <taxon>Dermanyssoidea</taxon>
        <taxon>Varroidae</taxon>
        <taxon>Varroa</taxon>
    </lineage>
</organism>
<dbReference type="OrthoDB" id="128867at2759"/>
<proteinExistence type="predicted"/>
<accession>A0A7M7JWW7</accession>
<dbReference type="InParanoid" id="A0A7M7JWW7"/>
<dbReference type="Gene3D" id="2.130.10.10">
    <property type="entry name" value="YVTN repeat-like/Quinoprotein amine dehydrogenase"/>
    <property type="match status" value="1"/>
</dbReference>
<dbReference type="RefSeq" id="XP_022658050.1">
    <property type="nucleotide sequence ID" value="XM_022802315.1"/>
</dbReference>
<dbReference type="GO" id="GO:0080008">
    <property type="term" value="C:Cul4-RING E3 ubiquitin ligase complex"/>
    <property type="evidence" value="ECO:0007669"/>
    <property type="project" value="TreeGrafter"/>
</dbReference>
<dbReference type="GeneID" id="111249034"/>
<evidence type="ECO:0008006" key="5">
    <source>
        <dbReference type="Google" id="ProtNLM"/>
    </source>
</evidence>
<dbReference type="KEGG" id="vde:111249034"/>
<keyword evidence="1" id="KW-0853">WD repeat</keyword>
<dbReference type="AlphaFoldDB" id="A0A7M7JWW7"/>
<dbReference type="PANTHER" id="PTHR44472">
    <property type="entry name" value="DDB1- AND CUL4-ASSOCIATED FACTOR 4-RELATED"/>
    <property type="match status" value="1"/>
</dbReference>